<dbReference type="AlphaFoldDB" id="A0A0K6GUA4"/>
<sequence>MKLQLRLLALLLAGFMVFAYAAPEKARTDAPAAAMSSDDPIARFGSPSEEAVGDLLLQAMSLLGVAYRFGGTSPANGLDCSGFIQYVFQKSLRVKLPRTAAEMARVGRPVDRSELAPGDLVFFNTRGFAFSHVGLYAGNGKFIHSPRTGKNIEVTSMNGSYWVSRYNGARRVSRTSGTVVDDAPERVTSESPARKLRERADSSVRPEPASVQEAPRKKARAAEPVQRVVEDKPAVKCRKGRKCETEATAAKERSGKTASAKSSRKSEADAADSRKDSGSRKERAANAGSREKTSASRETTRDKTAAKKPAEHGKRRGKD</sequence>
<dbReference type="Gene3D" id="3.90.1720.10">
    <property type="entry name" value="endopeptidase domain like (from Nostoc punctiforme)"/>
    <property type="match status" value="1"/>
</dbReference>
<dbReference type="STRING" id="375574.GCA_001418035_01033"/>
<name>A0A0K6GUA4_9NEIS</name>
<feature type="compositionally biased region" description="Basic and acidic residues" evidence="5">
    <location>
        <begin position="264"/>
        <end position="312"/>
    </location>
</feature>
<dbReference type="EMBL" id="CYHA01000002">
    <property type="protein sequence ID" value="CUA82370.1"/>
    <property type="molecule type" value="Genomic_DNA"/>
</dbReference>
<gene>
    <name evidence="8" type="ORF">Ga0061063_1240</name>
</gene>
<dbReference type="InterPro" id="IPR051202">
    <property type="entry name" value="Peptidase_C40"/>
</dbReference>
<feature type="domain" description="NlpC/P60" evidence="7">
    <location>
        <begin position="49"/>
        <end position="173"/>
    </location>
</feature>
<keyword evidence="6" id="KW-0732">Signal</keyword>
<dbReference type="GO" id="GO:0008234">
    <property type="term" value="F:cysteine-type peptidase activity"/>
    <property type="evidence" value="ECO:0007669"/>
    <property type="project" value="UniProtKB-KW"/>
</dbReference>
<dbReference type="InterPro" id="IPR038765">
    <property type="entry name" value="Papain-like_cys_pep_sf"/>
</dbReference>
<evidence type="ECO:0000256" key="2">
    <source>
        <dbReference type="ARBA" id="ARBA00022670"/>
    </source>
</evidence>
<keyword evidence="4" id="KW-0788">Thiol protease</keyword>
<comment type="similarity">
    <text evidence="1">Belongs to the peptidase C40 family.</text>
</comment>
<evidence type="ECO:0000256" key="6">
    <source>
        <dbReference type="SAM" id="SignalP"/>
    </source>
</evidence>
<evidence type="ECO:0000313" key="9">
    <source>
        <dbReference type="Proteomes" id="UP000243535"/>
    </source>
</evidence>
<evidence type="ECO:0000256" key="4">
    <source>
        <dbReference type="ARBA" id="ARBA00022807"/>
    </source>
</evidence>
<dbReference type="Pfam" id="PF00877">
    <property type="entry name" value="NLPC_P60"/>
    <property type="match status" value="1"/>
</dbReference>
<feature type="compositionally biased region" description="Basic and acidic residues" evidence="5">
    <location>
        <begin position="183"/>
        <end position="204"/>
    </location>
</feature>
<dbReference type="RefSeq" id="WP_072242828.1">
    <property type="nucleotide sequence ID" value="NZ_CYHA01000002.1"/>
</dbReference>
<dbReference type="GO" id="GO:0006508">
    <property type="term" value="P:proteolysis"/>
    <property type="evidence" value="ECO:0007669"/>
    <property type="project" value="UniProtKB-KW"/>
</dbReference>
<keyword evidence="2" id="KW-0645">Protease</keyword>
<feature type="region of interest" description="Disordered" evidence="5">
    <location>
        <begin position="173"/>
        <end position="319"/>
    </location>
</feature>
<dbReference type="SUPFAM" id="SSF54001">
    <property type="entry name" value="Cysteine proteinases"/>
    <property type="match status" value="1"/>
</dbReference>
<dbReference type="PROSITE" id="PS51935">
    <property type="entry name" value="NLPC_P60"/>
    <property type="match status" value="1"/>
</dbReference>
<feature type="chain" id="PRO_5005503665" evidence="6">
    <location>
        <begin position="22"/>
        <end position="319"/>
    </location>
</feature>
<accession>A0A0K6GUA4</accession>
<dbReference type="PANTHER" id="PTHR47053:SF1">
    <property type="entry name" value="MUREIN DD-ENDOPEPTIDASE MEPH-RELATED"/>
    <property type="match status" value="1"/>
</dbReference>
<dbReference type="OrthoDB" id="9807055at2"/>
<reference evidence="9" key="1">
    <citation type="submission" date="2015-08" db="EMBL/GenBank/DDBJ databases">
        <authorList>
            <person name="Varghese N."/>
        </authorList>
    </citation>
    <scope>NUCLEOTIDE SEQUENCE [LARGE SCALE GENOMIC DNA]</scope>
    <source>
        <strain evidence="9">DSM 17901</strain>
    </source>
</reference>
<evidence type="ECO:0000256" key="3">
    <source>
        <dbReference type="ARBA" id="ARBA00022801"/>
    </source>
</evidence>
<keyword evidence="3 8" id="KW-0378">Hydrolase</keyword>
<organism evidence="8 9">
    <name type="scientific">Gulbenkiania indica</name>
    <dbReference type="NCBI Taxonomy" id="375574"/>
    <lineage>
        <taxon>Bacteria</taxon>
        <taxon>Pseudomonadati</taxon>
        <taxon>Pseudomonadota</taxon>
        <taxon>Betaproteobacteria</taxon>
        <taxon>Neisseriales</taxon>
        <taxon>Chromobacteriaceae</taxon>
        <taxon>Gulbenkiania</taxon>
    </lineage>
</organism>
<feature type="signal peptide" evidence="6">
    <location>
        <begin position="1"/>
        <end position="21"/>
    </location>
</feature>
<proteinExistence type="inferred from homology"/>
<dbReference type="PANTHER" id="PTHR47053">
    <property type="entry name" value="MUREIN DD-ENDOPEPTIDASE MEPH-RELATED"/>
    <property type="match status" value="1"/>
</dbReference>
<keyword evidence="9" id="KW-1185">Reference proteome</keyword>
<evidence type="ECO:0000259" key="7">
    <source>
        <dbReference type="PROSITE" id="PS51935"/>
    </source>
</evidence>
<protein>
    <submittedName>
        <fullName evidence="8">Cell wall-associated hydrolase, NlpC family</fullName>
    </submittedName>
</protein>
<evidence type="ECO:0000256" key="5">
    <source>
        <dbReference type="SAM" id="MobiDB-lite"/>
    </source>
</evidence>
<feature type="compositionally biased region" description="Basic and acidic residues" evidence="5">
    <location>
        <begin position="242"/>
        <end position="255"/>
    </location>
</feature>
<evidence type="ECO:0000256" key="1">
    <source>
        <dbReference type="ARBA" id="ARBA00007074"/>
    </source>
</evidence>
<dbReference type="InterPro" id="IPR000064">
    <property type="entry name" value="NLP_P60_dom"/>
</dbReference>
<dbReference type="Proteomes" id="UP000243535">
    <property type="component" value="Unassembled WGS sequence"/>
</dbReference>
<evidence type="ECO:0000313" key="8">
    <source>
        <dbReference type="EMBL" id="CUA82370.1"/>
    </source>
</evidence>